<sequence>MAGHTVPHSVKPVMRREAVYGAGDVGNFHRHRPDQEWAGDAWDRNRAGGAVHWWGSESFPATM</sequence>
<evidence type="ECO:0000313" key="1">
    <source>
        <dbReference type="EMBL" id="REJ25133.1"/>
    </source>
</evidence>
<evidence type="ECO:0000313" key="2">
    <source>
        <dbReference type="Proteomes" id="UP000257014"/>
    </source>
</evidence>
<dbReference type="EMBL" id="QEWE01000034">
    <property type="protein sequence ID" value="REJ25133.1"/>
    <property type="molecule type" value="Genomic_DNA"/>
</dbReference>
<gene>
    <name evidence="1" type="ORF">C6P37_15180</name>
</gene>
<dbReference type="Proteomes" id="UP000257014">
    <property type="component" value="Unassembled WGS sequence"/>
</dbReference>
<name>A0A3E0JXY1_9BACI</name>
<accession>A0A3E0JXY1</accession>
<reference evidence="1 2" key="1">
    <citation type="submission" date="2018-03" db="EMBL/GenBank/DDBJ databases">
        <authorList>
            <person name="Keele B.F."/>
        </authorList>
    </citation>
    <scope>NUCLEOTIDE SEQUENCE [LARGE SCALE GENOMIC DNA]</scope>
    <source>
        <strain evidence="1">ZCTH4_d</strain>
    </source>
</reference>
<dbReference type="AlphaFoldDB" id="A0A3E0JXY1"/>
<comment type="caution">
    <text evidence="1">The sequence shown here is derived from an EMBL/GenBank/DDBJ whole genome shotgun (WGS) entry which is preliminary data.</text>
</comment>
<proteinExistence type="predicted"/>
<organism evidence="1 2">
    <name type="scientific">Caldibacillus debilis</name>
    <dbReference type="NCBI Taxonomy" id="301148"/>
    <lineage>
        <taxon>Bacteria</taxon>
        <taxon>Bacillati</taxon>
        <taxon>Bacillota</taxon>
        <taxon>Bacilli</taxon>
        <taxon>Bacillales</taxon>
        <taxon>Bacillaceae</taxon>
        <taxon>Caldibacillus</taxon>
    </lineage>
</organism>
<protein>
    <submittedName>
        <fullName evidence="1">Uncharacterized protein</fullName>
    </submittedName>
</protein>